<evidence type="ECO:0000256" key="3">
    <source>
        <dbReference type="ARBA" id="ARBA00022827"/>
    </source>
</evidence>
<keyword evidence="9" id="KW-1185">Reference proteome</keyword>
<evidence type="ECO:0000259" key="7">
    <source>
        <dbReference type="Pfam" id="PF01593"/>
    </source>
</evidence>
<dbReference type="RefSeq" id="WP_203934685.1">
    <property type="nucleotide sequence ID" value="NZ_BOPH01000145.1"/>
</dbReference>
<name>A0A8J4EHN4_9ACTN</name>
<dbReference type="Pfam" id="PF01593">
    <property type="entry name" value="Amino_oxidase"/>
    <property type="match status" value="1"/>
</dbReference>
<dbReference type="PANTHER" id="PTHR46091:SF3">
    <property type="entry name" value="AMINE OXIDASE DOMAIN-CONTAINING PROTEIN"/>
    <property type="match status" value="1"/>
</dbReference>
<keyword evidence="6" id="KW-1133">Transmembrane helix</keyword>
<dbReference type="InterPro" id="IPR002937">
    <property type="entry name" value="Amino_oxidase"/>
</dbReference>
<comment type="caution">
    <text evidence="8">The sequence shown here is derived from an EMBL/GenBank/DDBJ whole genome shotgun (WGS) entry which is preliminary data.</text>
</comment>
<keyword evidence="5" id="KW-0520">NAD</keyword>
<keyword evidence="1" id="KW-0285">Flavoprotein</keyword>
<keyword evidence="2" id="KW-0732">Signal</keyword>
<proteinExistence type="predicted"/>
<dbReference type="Proteomes" id="UP000635606">
    <property type="component" value="Unassembled WGS sequence"/>
</dbReference>
<dbReference type="InterPro" id="IPR036188">
    <property type="entry name" value="FAD/NAD-bd_sf"/>
</dbReference>
<gene>
    <name evidence="8" type="ORF">Voc01_098230</name>
</gene>
<evidence type="ECO:0000256" key="1">
    <source>
        <dbReference type="ARBA" id="ARBA00022630"/>
    </source>
</evidence>
<evidence type="ECO:0000313" key="9">
    <source>
        <dbReference type="Proteomes" id="UP000635606"/>
    </source>
</evidence>
<keyword evidence="6" id="KW-0472">Membrane</keyword>
<dbReference type="Gene3D" id="3.50.50.60">
    <property type="entry name" value="FAD/NAD(P)-binding domain"/>
    <property type="match status" value="2"/>
</dbReference>
<protein>
    <submittedName>
        <fullName evidence="8">Phytoene dehydrogenase</fullName>
    </submittedName>
</protein>
<dbReference type="SUPFAM" id="SSF51905">
    <property type="entry name" value="FAD/NAD(P)-binding domain"/>
    <property type="match status" value="1"/>
</dbReference>
<evidence type="ECO:0000313" key="8">
    <source>
        <dbReference type="EMBL" id="GIJ74906.1"/>
    </source>
</evidence>
<accession>A0A8J4EHN4</accession>
<feature type="transmembrane region" description="Helical" evidence="6">
    <location>
        <begin position="7"/>
        <end position="27"/>
    </location>
</feature>
<keyword evidence="4" id="KW-0521">NADP</keyword>
<organism evidence="8 9">
    <name type="scientific">Virgisporangium ochraceum</name>
    <dbReference type="NCBI Taxonomy" id="65505"/>
    <lineage>
        <taxon>Bacteria</taxon>
        <taxon>Bacillati</taxon>
        <taxon>Actinomycetota</taxon>
        <taxon>Actinomycetes</taxon>
        <taxon>Micromonosporales</taxon>
        <taxon>Micromonosporaceae</taxon>
        <taxon>Virgisporangium</taxon>
    </lineage>
</organism>
<evidence type="ECO:0000256" key="4">
    <source>
        <dbReference type="ARBA" id="ARBA00022857"/>
    </source>
</evidence>
<feature type="domain" description="Amine oxidase" evidence="7">
    <location>
        <begin position="16"/>
        <end position="510"/>
    </location>
</feature>
<evidence type="ECO:0000256" key="2">
    <source>
        <dbReference type="ARBA" id="ARBA00022729"/>
    </source>
</evidence>
<reference evidence="8" key="1">
    <citation type="submission" date="2021-01" db="EMBL/GenBank/DDBJ databases">
        <title>Whole genome shotgun sequence of Virgisporangium ochraceum NBRC 16418.</title>
        <authorList>
            <person name="Komaki H."/>
            <person name="Tamura T."/>
        </authorList>
    </citation>
    <scope>NUCLEOTIDE SEQUENCE</scope>
    <source>
        <strain evidence="8">NBRC 16418</strain>
    </source>
</reference>
<dbReference type="AlphaFoldDB" id="A0A8J4EHN4"/>
<sequence>MEGRESWDAVVIGSGLGGLVCAAYLAASGRSVLVLEQHDVAGGNSHVFRRRRRYEFDVGVHYLGDCGPDGVLPAIFAGVGLRDRIAFRSMDPDGFDRIMLPGYRLDMPVGWDAYRSRLLAALPDDAEGIDTFVDVCEAIGREARDSLLSTVEVTAAALLERTPVSLRWGRRTLTQLFDHCGLSAAARTVLAAQSPNYGMGPAEATVSMHATVTDHYLRGAYYPVGGGQVLAASLVEAIESHGGEIRTRTCVERILVEGGKVRGVGLADGTVASAPVVVSNADYRRTMLDLVGAEHLPGSLVRKTTTATMGMPFATLYLALDREIAGLPNANIWWYDTTDIDAYYESLAGDWNGEVPFLFMSFASVKDPDSATVCPPGHSNFQVMTLCPPRHDAWRADGDAAASGRYRRDRGYLDGKGRLTDAMLDAAESVLGPLRDSVVHRELATPLTHERYTWSTGGTPFGLARWGTGGSRPDTRTTVDGLYVVGASTRYGSGITGVAVGGIACAGQILERRLIPAVHGGEVLADTARLPDRDDRWDPLRVSRGAARRDARGLARIG</sequence>
<keyword evidence="3" id="KW-0274">FAD</keyword>
<keyword evidence="6" id="KW-0812">Transmembrane</keyword>
<dbReference type="EMBL" id="BOPH01000145">
    <property type="protein sequence ID" value="GIJ74906.1"/>
    <property type="molecule type" value="Genomic_DNA"/>
</dbReference>
<evidence type="ECO:0000256" key="5">
    <source>
        <dbReference type="ARBA" id="ARBA00023027"/>
    </source>
</evidence>
<evidence type="ECO:0000256" key="6">
    <source>
        <dbReference type="SAM" id="Phobius"/>
    </source>
</evidence>
<dbReference type="InterPro" id="IPR052206">
    <property type="entry name" value="Retinol_saturase"/>
</dbReference>
<dbReference type="PANTHER" id="PTHR46091">
    <property type="entry name" value="BLR7054 PROTEIN"/>
    <property type="match status" value="1"/>
</dbReference>
<dbReference type="GO" id="GO:0016491">
    <property type="term" value="F:oxidoreductase activity"/>
    <property type="evidence" value="ECO:0007669"/>
    <property type="project" value="InterPro"/>
</dbReference>